<evidence type="ECO:0000313" key="2">
    <source>
        <dbReference type="EMBL" id="MET3587887.1"/>
    </source>
</evidence>
<accession>A0ABV2HCH2</accession>
<sequence>MDYSGIARADAPLRQPELGVSTHAHHETGLVVAIAEFPLQAQVLEQWRGLGRNALVPNLFYEADFAQAAAHAFGKGVKVALFFTSDGELVFAWPFLISSKRWGLPLRAMIGWHHNFSALGVPLIHRDHDSAALRCFLALPRIVPGLPRRVWLPLVPDTGAFSEPLKNHCAQLGLRTALFECHARAMWQRGERDDPLNTLSAGSRSKLRQEYRRLEKDGTIVFETLNKVIDILPALEEYFELEATGWKGRIGTAIPQSAAEAMFMRNAVKAYAEQERLRIHRLRIGETTIASSITYITGDHAWYTKISFNDRYARNSPGSQLVLKVTEAFRRGEAQSADSCAPPGHPLMARFWPLRFGLSNVLLELESRHNLYVLTVQLEKLRLLARQLNRSRREYMGRWVRSYGGAKT</sequence>
<dbReference type="InterPro" id="IPR038740">
    <property type="entry name" value="BioF2-like_GNAT_dom"/>
</dbReference>
<proteinExistence type="predicted"/>
<evidence type="ECO:0000313" key="3">
    <source>
        <dbReference type="Proteomes" id="UP001549031"/>
    </source>
</evidence>
<dbReference type="RefSeq" id="WP_247245664.1">
    <property type="nucleotide sequence ID" value="NZ_JALJRA010000017.1"/>
</dbReference>
<name>A0ABV2HCH2_9HYPH</name>
<dbReference type="Proteomes" id="UP001549031">
    <property type="component" value="Unassembled WGS sequence"/>
</dbReference>
<comment type="caution">
    <text evidence="2">The sequence shown here is derived from an EMBL/GenBank/DDBJ whole genome shotgun (WGS) entry which is preliminary data.</text>
</comment>
<evidence type="ECO:0000259" key="1">
    <source>
        <dbReference type="Pfam" id="PF13480"/>
    </source>
</evidence>
<feature type="domain" description="BioF2-like acetyltransferase" evidence="1">
    <location>
        <begin position="203"/>
        <end position="332"/>
    </location>
</feature>
<reference evidence="2 3" key="1">
    <citation type="submission" date="2024-06" db="EMBL/GenBank/DDBJ databases">
        <title>Genomic Encyclopedia of Type Strains, Phase IV (KMG-IV): sequencing the most valuable type-strain genomes for metagenomic binning, comparative biology and taxonomic classification.</title>
        <authorList>
            <person name="Goeker M."/>
        </authorList>
    </citation>
    <scope>NUCLEOTIDE SEQUENCE [LARGE SCALE GENOMIC DNA]</scope>
    <source>
        <strain evidence="2 3">DSM 105042</strain>
    </source>
</reference>
<organism evidence="2 3">
    <name type="scientific">Pseudorhizobium tarimense</name>
    <dbReference type="NCBI Taxonomy" id="1079109"/>
    <lineage>
        <taxon>Bacteria</taxon>
        <taxon>Pseudomonadati</taxon>
        <taxon>Pseudomonadota</taxon>
        <taxon>Alphaproteobacteria</taxon>
        <taxon>Hyphomicrobiales</taxon>
        <taxon>Rhizobiaceae</taxon>
        <taxon>Rhizobium/Agrobacterium group</taxon>
        <taxon>Pseudorhizobium</taxon>
    </lineage>
</organism>
<dbReference type="InterPro" id="IPR016181">
    <property type="entry name" value="Acyl_CoA_acyltransferase"/>
</dbReference>
<dbReference type="EMBL" id="JBEPLJ010000017">
    <property type="protein sequence ID" value="MET3587887.1"/>
    <property type="molecule type" value="Genomic_DNA"/>
</dbReference>
<dbReference type="SUPFAM" id="SSF55729">
    <property type="entry name" value="Acyl-CoA N-acyltransferases (Nat)"/>
    <property type="match status" value="1"/>
</dbReference>
<gene>
    <name evidence="2" type="ORF">ABID21_004019</name>
</gene>
<keyword evidence="3" id="KW-1185">Reference proteome</keyword>
<dbReference type="Pfam" id="PF13480">
    <property type="entry name" value="Acetyltransf_6"/>
    <property type="match status" value="1"/>
</dbReference>
<protein>
    <submittedName>
        <fullName evidence="2">CelD/BcsL family acetyltransferase involved in cellulose biosynthesis</fullName>
    </submittedName>
</protein>
<dbReference type="Gene3D" id="3.40.630.30">
    <property type="match status" value="1"/>
</dbReference>